<organism evidence="2 3">
    <name type="scientific">Nonlabens ponticola</name>
    <dbReference type="NCBI Taxonomy" id="2496866"/>
    <lineage>
        <taxon>Bacteria</taxon>
        <taxon>Pseudomonadati</taxon>
        <taxon>Bacteroidota</taxon>
        <taxon>Flavobacteriia</taxon>
        <taxon>Flavobacteriales</taxon>
        <taxon>Flavobacteriaceae</taxon>
        <taxon>Nonlabens</taxon>
    </lineage>
</organism>
<dbReference type="Pfam" id="PF09537">
    <property type="entry name" value="DUF2383"/>
    <property type="match status" value="1"/>
</dbReference>
<dbReference type="Proteomes" id="UP000279600">
    <property type="component" value="Chromosome"/>
</dbReference>
<dbReference type="RefSeq" id="WP_126444426.1">
    <property type="nucleotide sequence ID" value="NZ_CP034549.1"/>
</dbReference>
<dbReference type="EMBL" id="CP034549">
    <property type="protein sequence ID" value="AZQ42717.1"/>
    <property type="molecule type" value="Genomic_DNA"/>
</dbReference>
<keyword evidence="3" id="KW-1185">Reference proteome</keyword>
<evidence type="ECO:0000313" key="3">
    <source>
        <dbReference type="Proteomes" id="UP000279600"/>
    </source>
</evidence>
<dbReference type="NCBIfam" id="TIGR02284">
    <property type="entry name" value="PA2169 family four-helix-bundle protein"/>
    <property type="match status" value="1"/>
</dbReference>
<reference evidence="2 3" key="1">
    <citation type="submission" date="2018-12" db="EMBL/GenBank/DDBJ databases">
        <title>Complete genome of Nonlabens sp. MJ115.</title>
        <authorList>
            <person name="Choi H.S."/>
            <person name="Jung J."/>
        </authorList>
    </citation>
    <scope>NUCLEOTIDE SEQUENCE [LARGE SCALE GENOMIC DNA]</scope>
    <source>
        <strain evidence="2 3">MJ115</strain>
    </source>
</reference>
<dbReference type="InterPro" id="IPR012347">
    <property type="entry name" value="Ferritin-like"/>
</dbReference>
<dbReference type="InterPro" id="IPR016920">
    <property type="entry name" value="UCP029477"/>
</dbReference>
<name>A0A3S9MU60_9FLAO</name>
<dbReference type="InterPro" id="IPR011971">
    <property type="entry name" value="CHP02284"/>
</dbReference>
<accession>A0A3S9MU60</accession>
<dbReference type="OrthoDB" id="282393at2"/>
<proteinExistence type="predicted"/>
<dbReference type="KEGG" id="noj:EJ995_00110"/>
<evidence type="ECO:0000313" key="2">
    <source>
        <dbReference type="EMBL" id="AZQ42717.1"/>
    </source>
</evidence>
<dbReference type="InterPro" id="IPR009078">
    <property type="entry name" value="Ferritin-like_SF"/>
</dbReference>
<dbReference type="PIRSF" id="PIRSF029477">
    <property type="entry name" value="UCP029477"/>
    <property type="match status" value="1"/>
</dbReference>
<sequence>MDTQEKLNALLEKTYDAQRGYANAAEMAKDPNVKNWLAHQGARRTEYAAAITGEMKGMNKEPELDGSMTGDLHRSWTNIKAALSSEKDEIVLEECIRGEKAAVEEYEDVLNDASHLPPTVVSILQAQKDEISATINSIKRIEDIVENSND</sequence>
<feature type="domain" description="DUF2383" evidence="1">
    <location>
        <begin position="3"/>
        <end position="111"/>
    </location>
</feature>
<evidence type="ECO:0000259" key="1">
    <source>
        <dbReference type="Pfam" id="PF09537"/>
    </source>
</evidence>
<protein>
    <submittedName>
        <fullName evidence="2">PA2169 family four-helix-bundle protein</fullName>
    </submittedName>
</protein>
<gene>
    <name evidence="2" type="ORF">EJ995_00110</name>
</gene>
<dbReference type="Gene3D" id="1.20.1260.10">
    <property type="match status" value="1"/>
</dbReference>
<dbReference type="AlphaFoldDB" id="A0A3S9MU60"/>
<dbReference type="InterPro" id="IPR019052">
    <property type="entry name" value="DUF2383"/>
</dbReference>
<dbReference type="SUPFAM" id="SSF47240">
    <property type="entry name" value="Ferritin-like"/>
    <property type="match status" value="1"/>
</dbReference>